<dbReference type="Pfam" id="PF05168">
    <property type="entry name" value="HEPN"/>
    <property type="match status" value="1"/>
</dbReference>
<protein>
    <submittedName>
        <fullName evidence="2">HEPN domain-containing protein</fullName>
    </submittedName>
</protein>
<comment type="caution">
    <text evidence="2">The sequence shown here is derived from an EMBL/GenBank/DDBJ whole genome shotgun (WGS) entry which is preliminary data.</text>
</comment>
<evidence type="ECO:0000259" key="1">
    <source>
        <dbReference type="PROSITE" id="PS50910"/>
    </source>
</evidence>
<organism evidence="2 3">
    <name type="scientific">Leptospira ognonensis</name>
    <dbReference type="NCBI Taxonomy" id="2484945"/>
    <lineage>
        <taxon>Bacteria</taxon>
        <taxon>Pseudomonadati</taxon>
        <taxon>Spirochaetota</taxon>
        <taxon>Spirochaetia</taxon>
        <taxon>Leptospirales</taxon>
        <taxon>Leptospiraceae</taxon>
        <taxon>Leptospira</taxon>
    </lineage>
</organism>
<dbReference type="OrthoDB" id="9810875at2"/>
<dbReference type="AlphaFoldDB" id="A0A4R9K349"/>
<accession>A0A4R9K349</accession>
<dbReference type="RefSeq" id="WP_135623788.1">
    <property type="nucleotide sequence ID" value="NZ_RQGD01000031.1"/>
</dbReference>
<keyword evidence="3" id="KW-1185">Reference proteome</keyword>
<feature type="domain" description="HEPN" evidence="1">
    <location>
        <begin position="10"/>
        <end position="118"/>
    </location>
</feature>
<evidence type="ECO:0000313" key="2">
    <source>
        <dbReference type="EMBL" id="TGL58667.1"/>
    </source>
</evidence>
<sequence length="129" mass="14887">MGSNRYLDWFRQAENDWEWGNHSLEAGHYSQTCFIAQQVAEKALKAFCFFKGFDIVKTHSVRKIAQELEINGEIEAIAKELDLFYIPTRYPDSLPEGAPFESFTQAQAKHAMDQSMIILNFVRSHIQTP</sequence>
<dbReference type="InterPro" id="IPR007842">
    <property type="entry name" value="HEPN_dom"/>
</dbReference>
<dbReference type="EMBL" id="RQGD01000031">
    <property type="protein sequence ID" value="TGL58667.1"/>
    <property type="molecule type" value="Genomic_DNA"/>
</dbReference>
<dbReference type="SUPFAM" id="SSF81593">
    <property type="entry name" value="Nucleotidyltransferase substrate binding subunit/domain"/>
    <property type="match status" value="1"/>
</dbReference>
<proteinExistence type="predicted"/>
<evidence type="ECO:0000313" key="3">
    <source>
        <dbReference type="Proteomes" id="UP000297693"/>
    </source>
</evidence>
<reference evidence="2" key="1">
    <citation type="journal article" date="2019" name="PLoS Negl. Trop. Dis.">
        <title>Revisiting the worldwide diversity of Leptospira species in the environment.</title>
        <authorList>
            <person name="Vincent A.T."/>
            <person name="Schiettekatte O."/>
            <person name="Bourhy P."/>
            <person name="Veyrier F.J."/>
            <person name="Picardeau M."/>
        </authorList>
    </citation>
    <scope>NUCLEOTIDE SEQUENCE [LARGE SCALE GENOMIC DNA]</scope>
    <source>
        <strain evidence="2">201702476</strain>
    </source>
</reference>
<dbReference type="Proteomes" id="UP000297693">
    <property type="component" value="Unassembled WGS sequence"/>
</dbReference>
<gene>
    <name evidence="2" type="ORF">EHQ58_10120</name>
</gene>
<dbReference type="SMART" id="SM00748">
    <property type="entry name" value="HEPN"/>
    <property type="match status" value="1"/>
</dbReference>
<dbReference type="PROSITE" id="PS50910">
    <property type="entry name" value="HEPN"/>
    <property type="match status" value="1"/>
</dbReference>
<dbReference type="Gene3D" id="1.20.120.330">
    <property type="entry name" value="Nucleotidyltransferases domain 2"/>
    <property type="match status" value="1"/>
</dbReference>
<name>A0A4R9K349_9LEPT</name>